<gene>
    <name evidence="2" type="primary">Cnig_chr_I.g2355</name>
    <name evidence="2" type="ORF">B9Z55_002355</name>
</gene>
<feature type="transmembrane region" description="Helical" evidence="1">
    <location>
        <begin position="54"/>
        <end position="75"/>
    </location>
</feature>
<evidence type="ECO:0000313" key="2">
    <source>
        <dbReference type="EMBL" id="PIC52123.1"/>
    </source>
</evidence>
<keyword evidence="1" id="KW-0812">Transmembrane</keyword>
<evidence type="ECO:0000256" key="1">
    <source>
        <dbReference type="SAM" id="Phobius"/>
    </source>
</evidence>
<protein>
    <submittedName>
        <fullName evidence="2">Uncharacterized protein</fullName>
    </submittedName>
</protein>
<sequence length="180" mass="18876">MADMDHSVLGFSAKKHAIILSGVFFLFFVVSVVVSIVGRALWEGAGWILFRNVMFLAIFAPILLCSGGVASLCLLKCNAKCIVIVCILWPAGAAVTMAVLIIGAFSGTDMDGVSGAPITVTAFAYGNIISSIVLLLGSIHCMILLAALGFCSRSSGGADTDLYDLESSDSHEESNSQKIH</sequence>
<proteinExistence type="predicted"/>
<comment type="caution">
    <text evidence="2">The sequence shown here is derived from an EMBL/GenBank/DDBJ whole genome shotgun (WGS) entry which is preliminary data.</text>
</comment>
<name>A0A2G5VK32_9PELO</name>
<organism evidence="2 3">
    <name type="scientific">Caenorhabditis nigoni</name>
    <dbReference type="NCBI Taxonomy" id="1611254"/>
    <lineage>
        <taxon>Eukaryota</taxon>
        <taxon>Metazoa</taxon>
        <taxon>Ecdysozoa</taxon>
        <taxon>Nematoda</taxon>
        <taxon>Chromadorea</taxon>
        <taxon>Rhabditida</taxon>
        <taxon>Rhabditina</taxon>
        <taxon>Rhabditomorpha</taxon>
        <taxon>Rhabditoidea</taxon>
        <taxon>Rhabditidae</taxon>
        <taxon>Peloderinae</taxon>
        <taxon>Caenorhabditis</taxon>
    </lineage>
</organism>
<feature type="transmembrane region" description="Helical" evidence="1">
    <location>
        <begin position="17"/>
        <end position="42"/>
    </location>
</feature>
<dbReference type="Proteomes" id="UP000230233">
    <property type="component" value="Chromosome I"/>
</dbReference>
<keyword evidence="3" id="KW-1185">Reference proteome</keyword>
<feature type="transmembrane region" description="Helical" evidence="1">
    <location>
        <begin position="125"/>
        <end position="148"/>
    </location>
</feature>
<dbReference type="AlphaFoldDB" id="A0A2G5VK32"/>
<keyword evidence="1" id="KW-0472">Membrane</keyword>
<accession>A0A2G5VK32</accession>
<evidence type="ECO:0000313" key="3">
    <source>
        <dbReference type="Proteomes" id="UP000230233"/>
    </source>
</evidence>
<keyword evidence="1" id="KW-1133">Transmembrane helix</keyword>
<dbReference type="EMBL" id="PDUG01000001">
    <property type="protein sequence ID" value="PIC52123.1"/>
    <property type="molecule type" value="Genomic_DNA"/>
</dbReference>
<reference evidence="3" key="1">
    <citation type="submission" date="2017-10" db="EMBL/GenBank/DDBJ databases">
        <title>Rapid genome shrinkage in a self-fertile nematode reveals novel sperm competition proteins.</title>
        <authorList>
            <person name="Yin D."/>
            <person name="Schwarz E.M."/>
            <person name="Thomas C.G."/>
            <person name="Felde R.L."/>
            <person name="Korf I.F."/>
            <person name="Cutter A.D."/>
            <person name="Schartner C.M."/>
            <person name="Ralston E.J."/>
            <person name="Meyer B.J."/>
            <person name="Haag E.S."/>
        </authorList>
    </citation>
    <scope>NUCLEOTIDE SEQUENCE [LARGE SCALE GENOMIC DNA]</scope>
    <source>
        <strain evidence="3">JU1422</strain>
    </source>
</reference>
<feature type="transmembrane region" description="Helical" evidence="1">
    <location>
        <begin position="82"/>
        <end position="105"/>
    </location>
</feature>
<dbReference type="OrthoDB" id="5901452at2759"/>